<evidence type="ECO:0000256" key="1">
    <source>
        <dbReference type="SAM" id="MobiDB-lite"/>
    </source>
</evidence>
<dbReference type="NCBIfam" id="TIGR03761">
    <property type="entry name" value="ICE_PFL4669"/>
    <property type="match status" value="1"/>
</dbReference>
<evidence type="ECO:0000313" key="2">
    <source>
        <dbReference type="EMBL" id="POP51574.1"/>
    </source>
</evidence>
<dbReference type="AlphaFoldDB" id="A0A2S4HC64"/>
<feature type="region of interest" description="Disordered" evidence="1">
    <location>
        <begin position="238"/>
        <end position="284"/>
    </location>
</feature>
<gene>
    <name evidence="2" type="ORF">C0068_16695</name>
</gene>
<proteinExistence type="predicted"/>
<feature type="compositionally biased region" description="Acidic residues" evidence="1">
    <location>
        <begin position="248"/>
        <end position="258"/>
    </location>
</feature>
<evidence type="ECO:0000313" key="3">
    <source>
        <dbReference type="Proteomes" id="UP000237222"/>
    </source>
</evidence>
<organism evidence="2 3">
    <name type="scientific">Zhongshania marina</name>
    <dbReference type="NCBI Taxonomy" id="2304603"/>
    <lineage>
        <taxon>Bacteria</taxon>
        <taxon>Pseudomonadati</taxon>
        <taxon>Pseudomonadota</taxon>
        <taxon>Gammaproteobacteria</taxon>
        <taxon>Cellvibrionales</taxon>
        <taxon>Spongiibacteraceae</taxon>
        <taxon>Zhongshania</taxon>
    </lineage>
</organism>
<dbReference type="RefSeq" id="WP_103685616.1">
    <property type="nucleotide sequence ID" value="NZ_PQGG01000038.1"/>
</dbReference>
<sequence>MPNSAPKQPTQKSSELGAIRSKTDITVDVATRPALRVWSGRDKTADRRGILGVPGFASITRTLEEQVKLDDPYADFHFIQIEDAIAKLRSELDQELEGITSFIDENVPPAMNLPGIGSNQPCTLPIRFASRHGFAMLYELLKMDQIVMKVLLANHIGLLNSQEKFATLNRLEARMRTALYTAYAFRVTGVTRDDMAANNKAAQRAISVMGELKTEYLEGTTRSPNAPKLPKARLATLVSDTAASENTDSSEDESTEDFEALKKGLDAVVPPSKKSAAKKKTQTA</sequence>
<dbReference type="EMBL" id="PQGG01000038">
    <property type="protein sequence ID" value="POP51574.1"/>
    <property type="molecule type" value="Genomic_DNA"/>
</dbReference>
<name>A0A2S4HC64_9GAMM</name>
<dbReference type="Pfam" id="PF08900">
    <property type="entry name" value="AcaB"/>
    <property type="match status" value="1"/>
</dbReference>
<protein>
    <submittedName>
        <fullName evidence="2">TIGR03761 family integrating conjugative element protein</fullName>
    </submittedName>
</protein>
<comment type="caution">
    <text evidence="2">The sequence shown here is derived from an EMBL/GenBank/DDBJ whole genome shotgun (WGS) entry which is preliminary data.</text>
</comment>
<feature type="compositionally biased region" description="Basic residues" evidence="1">
    <location>
        <begin position="275"/>
        <end position="284"/>
    </location>
</feature>
<reference evidence="2" key="1">
    <citation type="submission" date="2018-01" db="EMBL/GenBank/DDBJ databases">
        <authorList>
            <person name="Yu X.-D."/>
        </authorList>
    </citation>
    <scope>NUCLEOTIDE SEQUENCE</scope>
    <source>
        <strain evidence="2">ZX-21</strain>
    </source>
</reference>
<dbReference type="InterPro" id="IPR014996">
    <property type="entry name" value="AcaB"/>
</dbReference>
<dbReference type="Proteomes" id="UP000237222">
    <property type="component" value="Unassembled WGS sequence"/>
</dbReference>
<dbReference type="OrthoDB" id="6358093at2"/>
<accession>A0A2S4HC64</accession>